<dbReference type="SMART" id="SM00345">
    <property type="entry name" value="HTH_GNTR"/>
    <property type="match status" value="1"/>
</dbReference>
<dbReference type="Gene3D" id="1.10.10.10">
    <property type="entry name" value="Winged helix-like DNA-binding domain superfamily/Winged helix DNA-binding domain"/>
    <property type="match status" value="1"/>
</dbReference>
<sequence>MEAPTAAMKGEWKGIGSRHRSLNDVVADALREAILSGQFKPGDRLPEPQLAEMFGVSRNPIREALHILSHEGLIEINRRKGARVQMMSYEEVAETVELRAELEGLGARNAARHCDAALKAKLSALLDAGNAAHETQNLDELRVLNNRFHLELADAGRNRYLAEFVRTLRDRTYWLFSAKSYERALESWMEHANVLKAVIAGDEQKAATLATAHVKGIGEALLVDIAAREAADA</sequence>
<dbReference type="PRINTS" id="PR00035">
    <property type="entry name" value="HTHGNTR"/>
</dbReference>
<dbReference type="InterPro" id="IPR011711">
    <property type="entry name" value="GntR_C"/>
</dbReference>
<keyword evidence="3" id="KW-0804">Transcription</keyword>
<evidence type="ECO:0000256" key="3">
    <source>
        <dbReference type="ARBA" id="ARBA00023163"/>
    </source>
</evidence>
<evidence type="ECO:0000259" key="4">
    <source>
        <dbReference type="PROSITE" id="PS50949"/>
    </source>
</evidence>
<dbReference type="PROSITE" id="PS50949">
    <property type="entry name" value="HTH_GNTR"/>
    <property type="match status" value="1"/>
</dbReference>
<dbReference type="RefSeq" id="WP_381490462.1">
    <property type="nucleotide sequence ID" value="NZ_JBHTIK010000005.1"/>
</dbReference>
<dbReference type="Gene3D" id="1.20.120.530">
    <property type="entry name" value="GntR ligand-binding domain-like"/>
    <property type="match status" value="1"/>
</dbReference>
<comment type="caution">
    <text evidence="5">The sequence shown here is derived from an EMBL/GenBank/DDBJ whole genome shotgun (WGS) entry which is preliminary data.</text>
</comment>
<dbReference type="CDD" id="cd07377">
    <property type="entry name" value="WHTH_GntR"/>
    <property type="match status" value="1"/>
</dbReference>
<dbReference type="InterPro" id="IPR036388">
    <property type="entry name" value="WH-like_DNA-bd_sf"/>
</dbReference>
<reference evidence="6" key="1">
    <citation type="journal article" date="2019" name="Int. J. Syst. Evol. Microbiol.">
        <title>The Global Catalogue of Microorganisms (GCM) 10K type strain sequencing project: providing services to taxonomists for standard genome sequencing and annotation.</title>
        <authorList>
            <consortium name="The Broad Institute Genomics Platform"/>
            <consortium name="The Broad Institute Genome Sequencing Center for Infectious Disease"/>
            <person name="Wu L."/>
            <person name="Ma J."/>
        </authorList>
    </citation>
    <scope>NUCLEOTIDE SEQUENCE [LARGE SCALE GENOMIC DNA]</scope>
    <source>
        <strain evidence="6">CCUG 52537</strain>
    </source>
</reference>
<dbReference type="InterPro" id="IPR008920">
    <property type="entry name" value="TF_FadR/GntR_C"/>
</dbReference>
<evidence type="ECO:0000313" key="5">
    <source>
        <dbReference type="EMBL" id="MFD0848895.1"/>
    </source>
</evidence>
<keyword evidence="1" id="KW-0805">Transcription regulation</keyword>
<evidence type="ECO:0000256" key="1">
    <source>
        <dbReference type="ARBA" id="ARBA00023015"/>
    </source>
</evidence>
<dbReference type="SMART" id="SM00895">
    <property type="entry name" value="FCD"/>
    <property type="match status" value="1"/>
</dbReference>
<dbReference type="InterPro" id="IPR036390">
    <property type="entry name" value="WH_DNA-bd_sf"/>
</dbReference>
<organism evidence="5 6">
    <name type="scientific">Sphingosinicella xenopeptidilytica</name>
    <dbReference type="NCBI Taxonomy" id="364098"/>
    <lineage>
        <taxon>Bacteria</taxon>
        <taxon>Pseudomonadati</taxon>
        <taxon>Pseudomonadota</taxon>
        <taxon>Alphaproteobacteria</taxon>
        <taxon>Sphingomonadales</taxon>
        <taxon>Sphingosinicellaceae</taxon>
        <taxon>Sphingosinicella</taxon>
    </lineage>
</organism>
<feature type="domain" description="HTH gntR-type" evidence="4">
    <location>
        <begin position="20"/>
        <end position="87"/>
    </location>
</feature>
<dbReference type="Pfam" id="PF00392">
    <property type="entry name" value="GntR"/>
    <property type="match status" value="1"/>
</dbReference>
<dbReference type="SUPFAM" id="SSF48008">
    <property type="entry name" value="GntR ligand-binding domain-like"/>
    <property type="match status" value="1"/>
</dbReference>
<accession>A0ABW3C4S5</accession>
<dbReference type="PANTHER" id="PTHR43537:SF49">
    <property type="entry name" value="TRANSCRIPTIONAL REGULATORY PROTEIN"/>
    <property type="match status" value="1"/>
</dbReference>
<dbReference type="SUPFAM" id="SSF46785">
    <property type="entry name" value="Winged helix' DNA-binding domain"/>
    <property type="match status" value="1"/>
</dbReference>
<protein>
    <submittedName>
        <fullName evidence="5">GntR family transcriptional regulator</fullName>
    </submittedName>
</protein>
<name>A0ABW3C4S5_SPHXN</name>
<evidence type="ECO:0000313" key="6">
    <source>
        <dbReference type="Proteomes" id="UP001597124"/>
    </source>
</evidence>
<dbReference type="Proteomes" id="UP001597124">
    <property type="component" value="Unassembled WGS sequence"/>
</dbReference>
<proteinExistence type="predicted"/>
<dbReference type="EMBL" id="JBHTIK010000005">
    <property type="protein sequence ID" value="MFD0848895.1"/>
    <property type="molecule type" value="Genomic_DNA"/>
</dbReference>
<dbReference type="Pfam" id="PF07729">
    <property type="entry name" value="FCD"/>
    <property type="match status" value="1"/>
</dbReference>
<evidence type="ECO:0000256" key="2">
    <source>
        <dbReference type="ARBA" id="ARBA00023125"/>
    </source>
</evidence>
<gene>
    <name evidence="5" type="ORF">ACFQ00_11215</name>
</gene>
<keyword evidence="6" id="KW-1185">Reference proteome</keyword>
<dbReference type="InterPro" id="IPR000524">
    <property type="entry name" value="Tscrpt_reg_HTH_GntR"/>
</dbReference>
<dbReference type="PANTHER" id="PTHR43537">
    <property type="entry name" value="TRANSCRIPTIONAL REGULATOR, GNTR FAMILY"/>
    <property type="match status" value="1"/>
</dbReference>
<keyword evidence="2" id="KW-0238">DNA-binding</keyword>